<gene>
    <name evidence="1" type="ORF">K3G42_008056</name>
</gene>
<comment type="caution">
    <text evidence="1">The sequence shown here is derived from an EMBL/GenBank/DDBJ whole genome shotgun (WGS) entry which is preliminary data.</text>
</comment>
<protein>
    <submittedName>
        <fullName evidence="1">Uncharacterized protein</fullName>
    </submittedName>
</protein>
<reference evidence="1" key="1">
    <citation type="submission" date="2021-08" db="EMBL/GenBank/DDBJ databases">
        <title>The first chromosome-level gecko genome reveals the dynamic sex chromosomes of Neotropical dwarf geckos (Sphaerodactylidae: Sphaerodactylus).</title>
        <authorList>
            <person name="Pinto B.J."/>
            <person name="Keating S.E."/>
            <person name="Gamble T."/>
        </authorList>
    </citation>
    <scope>NUCLEOTIDE SEQUENCE</scope>
    <source>
        <strain evidence="1">TG3544</strain>
    </source>
</reference>
<proteinExistence type="predicted"/>
<sequence>MVNKPLTDDNANKEEPLRNYTIFKPIVINTETITENSYQFFMCNVRSPLSALYEVVFHLYGGFPMVQKQRCENGLYPFTPLLKPFYTVFHTPCFLAHGECRLSEPILTGRSSHRNTLRFWHWPDKLEHCKP</sequence>
<accession>A0ACB8FGU7</accession>
<keyword evidence="2" id="KW-1185">Reference proteome</keyword>
<name>A0ACB8FGU7_9SAUR</name>
<dbReference type="EMBL" id="CM037617">
    <property type="protein sequence ID" value="KAH8004321.1"/>
    <property type="molecule type" value="Genomic_DNA"/>
</dbReference>
<organism evidence="1 2">
    <name type="scientific">Sphaerodactylus townsendi</name>
    <dbReference type="NCBI Taxonomy" id="933632"/>
    <lineage>
        <taxon>Eukaryota</taxon>
        <taxon>Metazoa</taxon>
        <taxon>Chordata</taxon>
        <taxon>Craniata</taxon>
        <taxon>Vertebrata</taxon>
        <taxon>Euteleostomi</taxon>
        <taxon>Lepidosauria</taxon>
        <taxon>Squamata</taxon>
        <taxon>Bifurcata</taxon>
        <taxon>Gekkota</taxon>
        <taxon>Sphaerodactylidae</taxon>
        <taxon>Sphaerodactylus</taxon>
    </lineage>
</organism>
<evidence type="ECO:0000313" key="1">
    <source>
        <dbReference type="EMBL" id="KAH8004321.1"/>
    </source>
</evidence>
<evidence type="ECO:0000313" key="2">
    <source>
        <dbReference type="Proteomes" id="UP000827872"/>
    </source>
</evidence>
<dbReference type="Proteomes" id="UP000827872">
    <property type="component" value="Linkage Group LG04"/>
</dbReference>